<dbReference type="SMART" id="SM01019">
    <property type="entry name" value="B3"/>
    <property type="match status" value="1"/>
</dbReference>
<organism evidence="7 8">
    <name type="scientific">Ficus carica</name>
    <name type="common">Common fig</name>
    <dbReference type="NCBI Taxonomy" id="3494"/>
    <lineage>
        <taxon>Eukaryota</taxon>
        <taxon>Viridiplantae</taxon>
        <taxon>Streptophyta</taxon>
        <taxon>Embryophyta</taxon>
        <taxon>Tracheophyta</taxon>
        <taxon>Spermatophyta</taxon>
        <taxon>Magnoliopsida</taxon>
        <taxon>eudicotyledons</taxon>
        <taxon>Gunneridae</taxon>
        <taxon>Pentapetalae</taxon>
        <taxon>rosids</taxon>
        <taxon>fabids</taxon>
        <taxon>Rosales</taxon>
        <taxon>Moraceae</taxon>
        <taxon>Ficeae</taxon>
        <taxon>Ficus</taxon>
    </lineage>
</organism>
<keyword evidence="4" id="KW-0804">Transcription</keyword>
<dbReference type="AlphaFoldDB" id="A0AA87ZGA7"/>
<proteinExistence type="predicted"/>
<dbReference type="InterPro" id="IPR015300">
    <property type="entry name" value="DNA-bd_pseudobarrel_sf"/>
</dbReference>
<dbReference type="InterPro" id="IPR003340">
    <property type="entry name" value="B3_DNA-bd"/>
</dbReference>
<keyword evidence="5" id="KW-0539">Nucleus</keyword>
<name>A0AA87ZGA7_FICCA</name>
<evidence type="ECO:0000313" key="8">
    <source>
        <dbReference type="Proteomes" id="UP001187192"/>
    </source>
</evidence>
<evidence type="ECO:0000256" key="1">
    <source>
        <dbReference type="ARBA" id="ARBA00004123"/>
    </source>
</evidence>
<evidence type="ECO:0000256" key="2">
    <source>
        <dbReference type="ARBA" id="ARBA00023015"/>
    </source>
</evidence>
<dbReference type="Pfam" id="PF02362">
    <property type="entry name" value="B3"/>
    <property type="match status" value="1"/>
</dbReference>
<evidence type="ECO:0000256" key="3">
    <source>
        <dbReference type="ARBA" id="ARBA00023125"/>
    </source>
</evidence>
<dbReference type="EMBL" id="BTGU01000004">
    <property type="protein sequence ID" value="GMN33197.1"/>
    <property type="molecule type" value="Genomic_DNA"/>
</dbReference>
<comment type="caution">
    <text evidence="7">The sequence shown here is derived from an EMBL/GenBank/DDBJ whole genome shotgun (WGS) entry which is preliminary data.</text>
</comment>
<dbReference type="InterPro" id="IPR050655">
    <property type="entry name" value="Plant_B3_domain"/>
</dbReference>
<dbReference type="PROSITE" id="PS50863">
    <property type="entry name" value="B3"/>
    <property type="match status" value="1"/>
</dbReference>
<evidence type="ECO:0000313" key="7">
    <source>
        <dbReference type="EMBL" id="GMN33197.1"/>
    </source>
</evidence>
<keyword evidence="8" id="KW-1185">Reference proteome</keyword>
<evidence type="ECO:0000256" key="5">
    <source>
        <dbReference type="ARBA" id="ARBA00023242"/>
    </source>
</evidence>
<reference evidence="7" key="1">
    <citation type="submission" date="2023-07" db="EMBL/GenBank/DDBJ databases">
        <title>draft genome sequence of fig (Ficus carica).</title>
        <authorList>
            <person name="Takahashi T."/>
            <person name="Nishimura K."/>
        </authorList>
    </citation>
    <scope>NUCLEOTIDE SEQUENCE</scope>
</reference>
<sequence>MARTFSDDNSAGFFHFFVSENNSKHLRIPPAFVRRYLQDLPDKATLEDHCGRYWDVGMVVVENHLCFGTGWKDFLREHCLENGDLLMFKRLCTSVFGVKIFGQKGCKKDVKVIPKILEGANGNEEEEEEEEEEDVKIFGQKGCKKDVKIFWSKRMQEGR</sequence>
<dbReference type="Gene3D" id="2.40.330.10">
    <property type="entry name" value="DNA-binding pseudobarrel domain"/>
    <property type="match status" value="1"/>
</dbReference>
<dbReference type="CDD" id="cd10017">
    <property type="entry name" value="B3_DNA"/>
    <property type="match status" value="1"/>
</dbReference>
<comment type="subcellular location">
    <subcellularLocation>
        <location evidence="1">Nucleus</location>
    </subcellularLocation>
</comment>
<dbReference type="SUPFAM" id="SSF101936">
    <property type="entry name" value="DNA-binding pseudobarrel domain"/>
    <property type="match status" value="1"/>
</dbReference>
<dbReference type="GO" id="GO:0005634">
    <property type="term" value="C:nucleus"/>
    <property type="evidence" value="ECO:0007669"/>
    <property type="project" value="UniProtKB-SubCell"/>
</dbReference>
<dbReference type="PANTHER" id="PTHR31920">
    <property type="entry name" value="B3 DOMAIN-CONTAINING"/>
    <property type="match status" value="1"/>
</dbReference>
<evidence type="ECO:0000256" key="4">
    <source>
        <dbReference type="ARBA" id="ARBA00023163"/>
    </source>
</evidence>
<evidence type="ECO:0000259" key="6">
    <source>
        <dbReference type="PROSITE" id="PS50863"/>
    </source>
</evidence>
<dbReference type="Proteomes" id="UP001187192">
    <property type="component" value="Unassembled WGS sequence"/>
</dbReference>
<dbReference type="PANTHER" id="PTHR31920:SF135">
    <property type="entry name" value="B3 DOMAIN-CONTAINING PROTEIN OS03G0621600-RELATED"/>
    <property type="match status" value="1"/>
</dbReference>
<keyword evidence="3" id="KW-0238">DNA-binding</keyword>
<dbReference type="GO" id="GO:0003677">
    <property type="term" value="F:DNA binding"/>
    <property type="evidence" value="ECO:0007669"/>
    <property type="project" value="UniProtKB-KW"/>
</dbReference>
<gene>
    <name evidence="7" type="ORF">TIFTF001_004024</name>
</gene>
<feature type="domain" description="TF-B3" evidence="6">
    <location>
        <begin position="11"/>
        <end position="104"/>
    </location>
</feature>
<accession>A0AA87ZGA7</accession>
<keyword evidence="2" id="KW-0805">Transcription regulation</keyword>
<protein>
    <recommendedName>
        <fullName evidence="6">TF-B3 domain-containing protein</fullName>
    </recommendedName>
</protein>